<protein>
    <submittedName>
        <fullName evidence="1">Uncharacterized protein</fullName>
    </submittedName>
</protein>
<accession>A0A2P2NDZ9</accession>
<dbReference type="EMBL" id="GGEC01060227">
    <property type="protein sequence ID" value="MBX40711.1"/>
    <property type="molecule type" value="Transcribed_RNA"/>
</dbReference>
<reference evidence="1" key="1">
    <citation type="submission" date="2018-02" db="EMBL/GenBank/DDBJ databases">
        <title>Rhizophora mucronata_Transcriptome.</title>
        <authorList>
            <person name="Meera S.P."/>
            <person name="Sreeshan A."/>
            <person name="Augustine A."/>
        </authorList>
    </citation>
    <scope>NUCLEOTIDE SEQUENCE</scope>
    <source>
        <tissue evidence="1">Leaf</tissue>
    </source>
</reference>
<name>A0A2P2NDZ9_RHIMU</name>
<sequence>MSTVYSLINFAERVRERNLHESMGDIQLLYMAEIICWINGC</sequence>
<proteinExistence type="predicted"/>
<organism evidence="1">
    <name type="scientific">Rhizophora mucronata</name>
    <name type="common">Asiatic mangrove</name>
    <dbReference type="NCBI Taxonomy" id="61149"/>
    <lineage>
        <taxon>Eukaryota</taxon>
        <taxon>Viridiplantae</taxon>
        <taxon>Streptophyta</taxon>
        <taxon>Embryophyta</taxon>
        <taxon>Tracheophyta</taxon>
        <taxon>Spermatophyta</taxon>
        <taxon>Magnoliopsida</taxon>
        <taxon>eudicotyledons</taxon>
        <taxon>Gunneridae</taxon>
        <taxon>Pentapetalae</taxon>
        <taxon>rosids</taxon>
        <taxon>fabids</taxon>
        <taxon>Malpighiales</taxon>
        <taxon>Rhizophoraceae</taxon>
        <taxon>Rhizophora</taxon>
    </lineage>
</organism>
<dbReference type="AlphaFoldDB" id="A0A2P2NDZ9"/>
<evidence type="ECO:0000313" key="1">
    <source>
        <dbReference type="EMBL" id="MBX40711.1"/>
    </source>
</evidence>